<organism evidence="3 4">
    <name type="scientific">Enterococcus faecalis ERV63</name>
    <dbReference type="NCBI Taxonomy" id="1134793"/>
    <lineage>
        <taxon>Bacteria</taxon>
        <taxon>Bacillati</taxon>
        <taxon>Bacillota</taxon>
        <taxon>Bacilli</taxon>
        <taxon>Lactobacillales</taxon>
        <taxon>Enterococcaceae</taxon>
        <taxon>Enterococcus</taxon>
    </lineage>
</organism>
<dbReference type="AlphaFoldDB" id="A0AAV3GG12"/>
<feature type="compositionally biased region" description="Basic residues" evidence="1">
    <location>
        <begin position="1"/>
        <end position="10"/>
    </location>
</feature>
<dbReference type="Proteomes" id="UP000004117">
    <property type="component" value="Unassembled WGS sequence"/>
</dbReference>
<gene>
    <name evidence="3" type="ORF">HMPREF1336_03367</name>
</gene>
<name>A0AAV3GG12_ENTFL</name>
<evidence type="ECO:0000313" key="3">
    <source>
        <dbReference type="EMBL" id="EJV12085.1"/>
    </source>
</evidence>
<evidence type="ECO:0008006" key="5">
    <source>
        <dbReference type="Google" id="ProtNLM"/>
    </source>
</evidence>
<keyword evidence="2" id="KW-0812">Transmembrane</keyword>
<feature type="transmembrane region" description="Helical" evidence="2">
    <location>
        <begin position="84"/>
        <end position="104"/>
    </location>
</feature>
<accession>A0AAV3GG12</accession>
<feature type="region of interest" description="Disordered" evidence="1">
    <location>
        <begin position="1"/>
        <end position="27"/>
    </location>
</feature>
<evidence type="ECO:0000256" key="1">
    <source>
        <dbReference type="SAM" id="MobiDB-lite"/>
    </source>
</evidence>
<comment type="caution">
    <text evidence="3">The sequence shown here is derived from an EMBL/GenBank/DDBJ whole genome shotgun (WGS) entry which is preliminary data.</text>
</comment>
<sequence length="105" mass="11444">MKIGPRKPSIKKSVSARTTGKVKRSVKKTTAPAYGKKGAGWIKDPKKATYNKAYNKTTFGVNPLSSNTNKTYNKKTDSISNNDSTEVGCGCLGLILIILLFMLIF</sequence>
<dbReference type="EMBL" id="ALZR01000141">
    <property type="protein sequence ID" value="EJV12085.1"/>
    <property type="molecule type" value="Genomic_DNA"/>
</dbReference>
<reference evidence="3 4" key="1">
    <citation type="submission" date="2012-04" db="EMBL/GenBank/DDBJ databases">
        <authorList>
            <person name="Weinstock G."/>
            <person name="Sodergren E."/>
            <person name="Lobos E.A."/>
            <person name="Fulton L."/>
            <person name="Fulton R."/>
            <person name="Courtney L."/>
            <person name="Fronick C."/>
            <person name="O'Laughlin M."/>
            <person name="Godfrey J."/>
            <person name="Wilson R.M."/>
            <person name="Miner T."/>
            <person name="Farmer C."/>
            <person name="Delehaunty K."/>
            <person name="Cordes M."/>
            <person name="Minx P."/>
            <person name="Tomlinson C."/>
            <person name="Chen J."/>
            <person name="Wollam A."/>
            <person name="Pepin K.H."/>
            <person name="Bhonagiri V."/>
            <person name="Zhang X."/>
            <person name="Suruliraj S."/>
            <person name="Warren W."/>
            <person name="Mitreva M."/>
            <person name="Mardis E.R."/>
            <person name="Wilson R.K."/>
        </authorList>
    </citation>
    <scope>NUCLEOTIDE SEQUENCE [LARGE SCALE GENOMIC DNA]</scope>
    <source>
        <strain evidence="3 4">ERV63</strain>
    </source>
</reference>
<evidence type="ECO:0000256" key="2">
    <source>
        <dbReference type="SAM" id="Phobius"/>
    </source>
</evidence>
<keyword evidence="2" id="KW-1133">Transmembrane helix</keyword>
<keyword evidence="2" id="KW-0472">Membrane</keyword>
<protein>
    <recommendedName>
        <fullName evidence="5">Phage protein</fullName>
    </recommendedName>
</protein>
<dbReference type="RefSeq" id="WP_002417372.1">
    <property type="nucleotide sequence ID" value="NZ_JH805761.1"/>
</dbReference>
<evidence type="ECO:0000313" key="4">
    <source>
        <dbReference type="Proteomes" id="UP000004117"/>
    </source>
</evidence>
<proteinExistence type="predicted"/>